<dbReference type="EMBL" id="JAKOGI010000517">
    <property type="protein sequence ID" value="KAJ8433765.1"/>
    <property type="molecule type" value="Genomic_DNA"/>
</dbReference>
<gene>
    <name evidence="8" type="ORF">Cgig2_025928</name>
</gene>
<dbReference type="OrthoDB" id="1861824at2759"/>
<dbReference type="PANTHER" id="PTHR38354">
    <property type="entry name" value="SIGNAL PEPTIDASE COMPLEX-LIKE PROTEIN DTM1"/>
    <property type="match status" value="1"/>
</dbReference>
<dbReference type="PANTHER" id="PTHR38354:SF2">
    <property type="entry name" value="SIGNAL PEPTIDASE COMPLEX-LIKE PROTEIN DTM1"/>
    <property type="match status" value="1"/>
</dbReference>
<keyword evidence="5 7" id="KW-1133">Transmembrane helix</keyword>
<reference evidence="8" key="1">
    <citation type="submission" date="2022-04" db="EMBL/GenBank/DDBJ databases">
        <title>Carnegiea gigantea Genome sequencing and assembly v2.</title>
        <authorList>
            <person name="Copetti D."/>
            <person name="Sanderson M.J."/>
            <person name="Burquez A."/>
            <person name="Wojciechowski M.F."/>
        </authorList>
    </citation>
    <scope>NUCLEOTIDE SEQUENCE</scope>
    <source>
        <strain evidence="8">SGP5-SGP5p</strain>
        <tissue evidence="8">Aerial part</tissue>
    </source>
</reference>
<accession>A0A9Q1JZL2</accession>
<evidence type="ECO:0008006" key="10">
    <source>
        <dbReference type="Google" id="ProtNLM"/>
    </source>
</evidence>
<evidence type="ECO:0000313" key="9">
    <source>
        <dbReference type="Proteomes" id="UP001153076"/>
    </source>
</evidence>
<evidence type="ECO:0000256" key="2">
    <source>
        <dbReference type="ARBA" id="ARBA00005245"/>
    </source>
</evidence>
<keyword evidence="4" id="KW-0256">Endoplasmic reticulum</keyword>
<feature type="transmembrane region" description="Helical" evidence="7">
    <location>
        <begin position="6"/>
        <end position="25"/>
    </location>
</feature>
<dbReference type="GO" id="GO:0048658">
    <property type="term" value="P:anther wall tapetum development"/>
    <property type="evidence" value="ECO:0007669"/>
    <property type="project" value="InterPro"/>
</dbReference>
<comment type="caution">
    <text evidence="8">The sequence shown here is derived from an EMBL/GenBank/DDBJ whole genome shotgun (WGS) entry which is preliminary data.</text>
</comment>
<protein>
    <recommendedName>
        <fullName evidence="10">Multifunctional methyltransferase subunit TRM112-like protein</fullName>
    </recommendedName>
</protein>
<dbReference type="SUPFAM" id="SSF158997">
    <property type="entry name" value="Trm112p-like"/>
    <property type="match status" value="1"/>
</dbReference>
<dbReference type="GO" id="GO:0006465">
    <property type="term" value="P:signal peptide processing"/>
    <property type="evidence" value="ECO:0007669"/>
    <property type="project" value="InterPro"/>
</dbReference>
<evidence type="ECO:0000313" key="8">
    <source>
        <dbReference type="EMBL" id="KAJ8433765.1"/>
    </source>
</evidence>
<evidence type="ECO:0000256" key="6">
    <source>
        <dbReference type="ARBA" id="ARBA00023136"/>
    </source>
</evidence>
<dbReference type="Gene3D" id="2.20.25.10">
    <property type="match status" value="1"/>
</dbReference>
<name>A0A9Q1JZL2_9CARY</name>
<dbReference type="Pfam" id="PF06645">
    <property type="entry name" value="SPC12"/>
    <property type="match status" value="1"/>
</dbReference>
<evidence type="ECO:0000256" key="3">
    <source>
        <dbReference type="ARBA" id="ARBA00022692"/>
    </source>
</evidence>
<sequence length="203" mass="23328">MGNDAALRSCLMWLAAVIIVVGLCTHSFKKMVVTYFMGIAAIAGVLLPDWDFFDRDISQWTKAVTVDEITLDHLHRKGSQRFRFYPMRTVIYTLVYGFGLYKWWTYAEKVVEKQVDVNTDFLKNIFSKIEWKPFVDAAKTLGFSDLPEEADSSMLDSQDFLTKFHHALLQIHLEEGALICPETGRRFPVSKGIPNMLLHEDEV</sequence>
<dbReference type="InterPro" id="IPR039955">
    <property type="entry name" value="DTM1"/>
</dbReference>
<keyword evidence="9" id="KW-1185">Reference proteome</keyword>
<organism evidence="8 9">
    <name type="scientific">Carnegiea gigantea</name>
    <dbReference type="NCBI Taxonomy" id="171969"/>
    <lineage>
        <taxon>Eukaryota</taxon>
        <taxon>Viridiplantae</taxon>
        <taxon>Streptophyta</taxon>
        <taxon>Embryophyta</taxon>
        <taxon>Tracheophyta</taxon>
        <taxon>Spermatophyta</taxon>
        <taxon>Magnoliopsida</taxon>
        <taxon>eudicotyledons</taxon>
        <taxon>Gunneridae</taxon>
        <taxon>Pentapetalae</taxon>
        <taxon>Caryophyllales</taxon>
        <taxon>Cactineae</taxon>
        <taxon>Cactaceae</taxon>
        <taxon>Cactoideae</taxon>
        <taxon>Echinocereeae</taxon>
        <taxon>Carnegiea</taxon>
    </lineage>
</organism>
<proteinExistence type="inferred from homology"/>
<feature type="transmembrane region" description="Helical" evidence="7">
    <location>
        <begin position="32"/>
        <end position="50"/>
    </location>
</feature>
<evidence type="ECO:0000256" key="5">
    <source>
        <dbReference type="ARBA" id="ARBA00022989"/>
    </source>
</evidence>
<dbReference type="AlphaFoldDB" id="A0A9Q1JZL2"/>
<comment type="similarity">
    <text evidence="2">Belongs to the SPCS1 family.</text>
</comment>
<dbReference type="GO" id="GO:0005787">
    <property type="term" value="C:signal peptidase complex"/>
    <property type="evidence" value="ECO:0007669"/>
    <property type="project" value="InterPro"/>
</dbReference>
<dbReference type="InterPro" id="IPR009542">
    <property type="entry name" value="Spc1/SPCS1"/>
</dbReference>
<dbReference type="Proteomes" id="UP001153076">
    <property type="component" value="Unassembled WGS sequence"/>
</dbReference>
<dbReference type="CDD" id="cd21089">
    <property type="entry name" value="Trm112-like"/>
    <property type="match status" value="1"/>
</dbReference>
<evidence type="ECO:0000256" key="7">
    <source>
        <dbReference type="SAM" id="Phobius"/>
    </source>
</evidence>
<evidence type="ECO:0000256" key="1">
    <source>
        <dbReference type="ARBA" id="ARBA00004477"/>
    </source>
</evidence>
<feature type="transmembrane region" description="Helical" evidence="7">
    <location>
        <begin position="85"/>
        <end position="104"/>
    </location>
</feature>
<comment type="subcellular location">
    <subcellularLocation>
        <location evidence="1">Endoplasmic reticulum membrane</location>
        <topology evidence="1">Multi-pass membrane protein</topology>
    </subcellularLocation>
</comment>
<keyword evidence="6 7" id="KW-0472">Membrane</keyword>
<dbReference type="Pfam" id="PF03966">
    <property type="entry name" value="Trm112p"/>
    <property type="match status" value="1"/>
</dbReference>
<dbReference type="InterPro" id="IPR005651">
    <property type="entry name" value="Trm112-like"/>
</dbReference>
<evidence type="ECO:0000256" key="4">
    <source>
        <dbReference type="ARBA" id="ARBA00022824"/>
    </source>
</evidence>
<keyword evidence="3 7" id="KW-0812">Transmembrane</keyword>